<organism evidence="7 8">
    <name type="scientific">Noviluteimonas caseinilytica</name>
    <dbReference type="NCBI Taxonomy" id="2675101"/>
    <lineage>
        <taxon>Bacteria</taxon>
        <taxon>Pseudomonadati</taxon>
        <taxon>Pseudomonadota</taxon>
        <taxon>Gammaproteobacteria</taxon>
        <taxon>Lysobacterales</taxon>
        <taxon>Lysobacteraceae</taxon>
        <taxon>Noviluteimonas</taxon>
    </lineage>
</organism>
<evidence type="ECO:0000313" key="8">
    <source>
        <dbReference type="Proteomes" id="UP000681317"/>
    </source>
</evidence>
<evidence type="ECO:0000313" key="7">
    <source>
        <dbReference type="EMBL" id="BCT93774.1"/>
    </source>
</evidence>
<dbReference type="Proteomes" id="UP000681317">
    <property type="component" value="Chromosome"/>
</dbReference>
<dbReference type="RefSeq" id="WP_213434692.1">
    <property type="nucleotide sequence ID" value="NZ_AP024545.1"/>
</dbReference>
<sequence>MIRVFRFLFAVACLVAGLVVGVLNPQPAVLDLGFANASASLGVVVLIAVLVGFLAGGLALAASVVWPMRQRLRRAQSAAPPPPTFPQGS</sequence>
<keyword evidence="1" id="KW-1003">Cell membrane</keyword>
<name>A0ABM7Q8M3_9GAMM</name>
<feature type="domain" description="Lipopolysaccharide assembly protein A" evidence="6">
    <location>
        <begin position="23"/>
        <end position="76"/>
    </location>
</feature>
<dbReference type="InterPro" id="IPR010445">
    <property type="entry name" value="LapA_dom"/>
</dbReference>
<evidence type="ECO:0000256" key="5">
    <source>
        <dbReference type="SAM" id="Phobius"/>
    </source>
</evidence>
<dbReference type="Pfam" id="PF06305">
    <property type="entry name" value="LapA_dom"/>
    <property type="match status" value="1"/>
</dbReference>
<evidence type="ECO:0000259" key="6">
    <source>
        <dbReference type="Pfam" id="PF06305"/>
    </source>
</evidence>
<keyword evidence="4 5" id="KW-0472">Membrane</keyword>
<reference evidence="7 8" key="1">
    <citation type="submission" date="2021-03" db="EMBL/GenBank/DDBJ databases">
        <title>Complete Genome Sequences of Two Lysobacter Strains Isolated from Sea Water (Lysobacter caseinilyticus) and Soil (Lysobacter helvus) in South Korea.</title>
        <authorList>
            <person name="Watanabe Y."/>
            <person name="Arakawa K."/>
        </authorList>
    </citation>
    <scope>NUCLEOTIDE SEQUENCE [LARGE SCALE GENOMIC DNA]</scope>
    <source>
        <strain evidence="7 8">KVB24</strain>
    </source>
</reference>
<evidence type="ECO:0000256" key="4">
    <source>
        <dbReference type="ARBA" id="ARBA00023136"/>
    </source>
</evidence>
<proteinExistence type="predicted"/>
<accession>A0ABM7Q8M3</accession>
<protein>
    <recommendedName>
        <fullName evidence="6">Lipopolysaccharide assembly protein A domain-containing protein</fullName>
    </recommendedName>
</protein>
<evidence type="ECO:0000256" key="2">
    <source>
        <dbReference type="ARBA" id="ARBA00022692"/>
    </source>
</evidence>
<gene>
    <name evidence="7" type="ORF">LYSCAS_27980</name>
</gene>
<keyword evidence="2 5" id="KW-0812">Transmembrane</keyword>
<evidence type="ECO:0000256" key="1">
    <source>
        <dbReference type="ARBA" id="ARBA00022475"/>
    </source>
</evidence>
<dbReference type="EMBL" id="AP024545">
    <property type="protein sequence ID" value="BCT93774.1"/>
    <property type="molecule type" value="Genomic_DNA"/>
</dbReference>
<keyword evidence="3 5" id="KW-1133">Transmembrane helix</keyword>
<keyword evidence="8" id="KW-1185">Reference proteome</keyword>
<feature type="transmembrane region" description="Helical" evidence="5">
    <location>
        <begin position="41"/>
        <end position="66"/>
    </location>
</feature>
<evidence type="ECO:0000256" key="3">
    <source>
        <dbReference type="ARBA" id="ARBA00022989"/>
    </source>
</evidence>